<reference evidence="1" key="1">
    <citation type="submission" date="2023-05" db="EMBL/GenBank/DDBJ databases">
        <authorList>
            <consortium name="ELIXIR-Norway"/>
        </authorList>
    </citation>
    <scope>NUCLEOTIDE SEQUENCE</scope>
</reference>
<reference evidence="1" key="2">
    <citation type="submission" date="2025-03" db="EMBL/GenBank/DDBJ databases">
        <authorList>
            <consortium name="ELIXIR-Norway"/>
            <consortium name="Elixir Norway"/>
        </authorList>
    </citation>
    <scope>NUCLEOTIDE SEQUENCE</scope>
</reference>
<proteinExistence type="predicted"/>
<dbReference type="EMBL" id="OX596091">
    <property type="protein sequence ID" value="CAN0550509.1"/>
    <property type="molecule type" value="Genomic_DNA"/>
</dbReference>
<sequence length="226" mass="23670">MGDELTRQKRLWASSALVAPARRAAPGGTAAGRKGGAAPPVRTPGGKRRQAGAVLRSEQAVLPGSLPARPESASGRQRRQIPEPRPRRLGSPAPPPPLLPHPTQLPPLRPSNLGNVGEVGAALAARRASGWKRGRRGRSRRVGGPRPGPRGAALRRTLPWVFVPSAAPQPASPLGLSERRWEPSSLPERLGRASPPGRGGAGEGAWSSSWLHPARAPQALPASHPI</sequence>
<accession>A0AC60A354</accession>
<name>A0AC60A354_RANTA</name>
<protein>
    <submittedName>
        <fullName evidence="1">Uncharacterized protein</fullName>
    </submittedName>
</protein>
<organism evidence="1">
    <name type="scientific">Rangifer tarandus platyrhynchus</name>
    <name type="common">Svalbard reindeer</name>
    <dbReference type="NCBI Taxonomy" id="3082113"/>
    <lineage>
        <taxon>Eukaryota</taxon>
        <taxon>Metazoa</taxon>
        <taxon>Chordata</taxon>
        <taxon>Craniata</taxon>
        <taxon>Vertebrata</taxon>
        <taxon>Euteleostomi</taxon>
        <taxon>Mammalia</taxon>
        <taxon>Eutheria</taxon>
        <taxon>Laurasiatheria</taxon>
        <taxon>Artiodactyla</taxon>
        <taxon>Ruminantia</taxon>
        <taxon>Pecora</taxon>
        <taxon>Cervidae</taxon>
        <taxon>Odocoileinae</taxon>
        <taxon>Rangifer</taxon>
    </lineage>
</organism>
<evidence type="ECO:0000313" key="1">
    <source>
        <dbReference type="EMBL" id="CAN0550509.1"/>
    </source>
</evidence>
<gene>
    <name evidence="1" type="ORF">MRATA1EN22A_LOCUS26121</name>
</gene>